<sequence>MDNIFELWHTLSMSVRDKKSVLHAASSPTDAAMIVASDSTNSLQALMEISQVAYQLGDQPLINAALASLRTRSIEGHLSAIGGSRLSQKSIPYSVSMKTLSVR</sequence>
<organism evidence="1 2">
    <name type="scientific">Macroventuria anomochaeta</name>
    <dbReference type="NCBI Taxonomy" id="301207"/>
    <lineage>
        <taxon>Eukaryota</taxon>
        <taxon>Fungi</taxon>
        <taxon>Dikarya</taxon>
        <taxon>Ascomycota</taxon>
        <taxon>Pezizomycotina</taxon>
        <taxon>Dothideomycetes</taxon>
        <taxon>Pleosporomycetidae</taxon>
        <taxon>Pleosporales</taxon>
        <taxon>Pleosporineae</taxon>
        <taxon>Didymellaceae</taxon>
        <taxon>Macroventuria</taxon>
    </lineage>
</organism>
<reference evidence="1" key="1">
    <citation type="journal article" date="2020" name="Stud. Mycol.">
        <title>101 Dothideomycetes genomes: a test case for predicting lifestyles and emergence of pathogens.</title>
        <authorList>
            <person name="Haridas S."/>
            <person name="Albert R."/>
            <person name="Binder M."/>
            <person name="Bloem J."/>
            <person name="Labutti K."/>
            <person name="Salamov A."/>
            <person name="Andreopoulos B."/>
            <person name="Baker S."/>
            <person name="Barry K."/>
            <person name="Bills G."/>
            <person name="Bluhm B."/>
            <person name="Cannon C."/>
            <person name="Castanera R."/>
            <person name="Culley D."/>
            <person name="Daum C."/>
            <person name="Ezra D."/>
            <person name="Gonzalez J."/>
            <person name="Henrissat B."/>
            <person name="Kuo A."/>
            <person name="Liang C."/>
            <person name="Lipzen A."/>
            <person name="Lutzoni F."/>
            <person name="Magnuson J."/>
            <person name="Mondo S."/>
            <person name="Nolan M."/>
            <person name="Ohm R."/>
            <person name="Pangilinan J."/>
            <person name="Park H.-J."/>
            <person name="Ramirez L."/>
            <person name="Alfaro M."/>
            <person name="Sun H."/>
            <person name="Tritt A."/>
            <person name="Yoshinaga Y."/>
            <person name="Zwiers L.-H."/>
            <person name="Turgeon B."/>
            <person name="Goodwin S."/>
            <person name="Spatafora J."/>
            <person name="Crous P."/>
            <person name="Grigoriev I."/>
        </authorList>
    </citation>
    <scope>NUCLEOTIDE SEQUENCE</scope>
    <source>
        <strain evidence="1">CBS 525.71</strain>
    </source>
</reference>
<dbReference type="EMBL" id="MU006731">
    <property type="protein sequence ID" value="KAF2624342.1"/>
    <property type="molecule type" value="Genomic_DNA"/>
</dbReference>
<dbReference type="Proteomes" id="UP000799754">
    <property type="component" value="Unassembled WGS sequence"/>
</dbReference>
<comment type="caution">
    <text evidence="1">The sequence shown here is derived from an EMBL/GenBank/DDBJ whole genome shotgun (WGS) entry which is preliminary data.</text>
</comment>
<evidence type="ECO:0000313" key="2">
    <source>
        <dbReference type="Proteomes" id="UP000799754"/>
    </source>
</evidence>
<proteinExistence type="predicted"/>
<accession>A0ACB6RSU5</accession>
<protein>
    <submittedName>
        <fullName evidence="1">Uncharacterized protein</fullName>
    </submittedName>
</protein>
<evidence type="ECO:0000313" key="1">
    <source>
        <dbReference type="EMBL" id="KAF2624342.1"/>
    </source>
</evidence>
<keyword evidence="2" id="KW-1185">Reference proteome</keyword>
<gene>
    <name evidence="1" type="ORF">BU25DRAFT_461206</name>
</gene>
<name>A0ACB6RSU5_9PLEO</name>